<evidence type="ECO:0000313" key="8">
    <source>
        <dbReference type="Proteomes" id="UP001157039"/>
    </source>
</evidence>
<name>A0AA37XK09_9ENTE</name>
<dbReference type="Pfam" id="PF01551">
    <property type="entry name" value="Peptidase_M23"/>
    <property type="match status" value="1"/>
</dbReference>
<protein>
    <submittedName>
        <fullName evidence="5">N-acetylmuramoyl-L-alanine amidase</fullName>
    </submittedName>
</protein>
<dbReference type="CDD" id="cd12797">
    <property type="entry name" value="M23_peptidase"/>
    <property type="match status" value="1"/>
</dbReference>
<dbReference type="PANTHER" id="PTHR33308:SF9">
    <property type="entry name" value="PEPTIDOGLYCAN HYDROLASE FLGJ"/>
    <property type="match status" value="1"/>
</dbReference>
<keyword evidence="3" id="KW-0732">Signal</keyword>
<dbReference type="SMART" id="SM00047">
    <property type="entry name" value="LYZ2"/>
    <property type="match status" value="1"/>
</dbReference>
<dbReference type="RefSeq" id="WP_123936056.1">
    <property type="nucleotide sequence ID" value="NZ_BSUW01000001.1"/>
</dbReference>
<accession>A0AA37XK09</accession>
<comment type="similarity">
    <text evidence="1">Belongs to the glycosyl hydrolase 73 family.</text>
</comment>
<dbReference type="InterPro" id="IPR016047">
    <property type="entry name" value="M23ase_b-sheet_dom"/>
</dbReference>
<dbReference type="Gene3D" id="1.10.530.10">
    <property type="match status" value="1"/>
</dbReference>
<organism evidence="6 8">
    <name type="scientific">Tetragenococcus osmophilus</name>
    <dbReference type="NCBI Taxonomy" id="526944"/>
    <lineage>
        <taxon>Bacteria</taxon>
        <taxon>Bacillati</taxon>
        <taxon>Bacillota</taxon>
        <taxon>Bacilli</taxon>
        <taxon>Lactobacillales</taxon>
        <taxon>Enterococcaceae</taxon>
        <taxon>Tetragenococcus</taxon>
    </lineage>
</organism>
<dbReference type="Gene3D" id="4.10.80.30">
    <property type="entry name" value="DNA polymerase, domain 6"/>
    <property type="match status" value="1"/>
</dbReference>
<reference evidence="5" key="3">
    <citation type="submission" date="2018-03" db="EMBL/GenBank/DDBJ databases">
        <authorList>
            <person name="Jeon C.O."/>
        </authorList>
    </citation>
    <scope>NUCLEOTIDE SEQUENCE</scope>
    <source>
        <strain evidence="5">JCM 31126</strain>
    </source>
</reference>
<dbReference type="Proteomes" id="UP000268310">
    <property type="component" value="Chromosome"/>
</dbReference>
<dbReference type="InterPro" id="IPR002901">
    <property type="entry name" value="MGlyc_endo_b_GlcNAc-like_dom"/>
</dbReference>
<reference evidence="6" key="4">
    <citation type="submission" date="2023-02" db="EMBL/GenBank/DDBJ databases">
        <authorList>
            <person name="Sun Q."/>
            <person name="Mori K."/>
        </authorList>
    </citation>
    <scope>NUCLEOTIDE SEQUENCE</scope>
    <source>
        <strain evidence="6">NBRC 114545</strain>
    </source>
</reference>
<proteinExistence type="inferred from homology"/>
<gene>
    <name evidence="5" type="ORF">C7K38_07885</name>
    <name evidence="6" type="ORF">GCM10025885_10710</name>
</gene>
<dbReference type="SUPFAM" id="SSF51261">
    <property type="entry name" value="Duplicated hybrid motif"/>
    <property type="match status" value="1"/>
</dbReference>
<dbReference type="Gene3D" id="2.70.70.10">
    <property type="entry name" value="Glucose Permease (Domain IIA)"/>
    <property type="match status" value="1"/>
</dbReference>
<keyword evidence="2" id="KW-0378">Hydrolase</keyword>
<evidence type="ECO:0000256" key="2">
    <source>
        <dbReference type="ARBA" id="ARBA00022801"/>
    </source>
</evidence>
<dbReference type="Pfam" id="PF01832">
    <property type="entry name" value="Glucosaminidase"/>
    <property type="match status" value="1"/>
</dbReference>
<evidence type="ECO:0000313" key="5">
    <source>
        <dbReference type="EMBL" id="AYW48288.1"/>
    </source>
</evidence>
<dbReference type="Proteomes" id="UP001157039">
    <property type="component" value="Unassembled WGS sequence"/>
</dbReference>
<reference evidence="5 7" key="1">
    <citation type="journal article" date="2012" name="Int. J. Syst. Evol. Microbiol.">
        <title>Characterization of Tetragenococcus strains from sugar thick juice reveals a novel species, Tetragenococcus osmophilus sp. nov., and divides Tetragenococcus halophilus into two subspecies, T. halophilus subsp. halophilus subsp. nov. and T. halophilus subsp. flandriensis subsp. nov.</title>
        <authorList>
            <person name="Juste A."/>
            <person name="Van Trappen S."/>
            <person name="Verreth C."/>
            <person name="Cleenwerck I."/>
            <person name="De Vos P."/>
            <person name="Lievens B."/>
            <person name="Willems K.A."/>
        </authorList>
    </citation>
    <scope>NUCLEOTIDE SEQUENCE [LARGE SCALE GENOMIC DNA]</scope>
    <source>
        <strain evidence="5 7">JCM 31126</strain>
    </source>
</reference>
<dbReference type="EMBL" id="BSUW01000001">
    <property type="protein sequence ID" value="GMA72022.1"/>
    <property type="molecule type" value="Genomic_DNA"/>
</dbReference>
<evidence type="ECO:0000256" key="3">
    <source>
        <dbReference type="SAM" id="SignalP"/>
    </source>
</evidence>
<evidence type="ECO:0000313" key="7">
    <source>
        <dbReference type="Proteomes" id="UP000268310"/>
    </source>
</evidence>
<feature type="signal peptide" evidence="3">
    <location>
        <begin position="1"/>
        <end position="27"/>
    </location>
</feature>
<evidence type="ECO:0000259" key="4">
    <source>
        <dbReference type="SMART" id="SM00047"/>
    </source>
</evidence>
<evidence type="ECO:0000256" key="1">
    <source>
        <dbReference type="ARBA" id="ARBA00010266"/>
    </source>
</evidence>
<keyword evidence="7" id="KW-1185">Reference proteome</keyword>
<feature type="domain" description="Mannosyl-glycoprotein endo-beta-N-acetylglucosamidase-like" evidence="4">
    <location>
        <begin position="68"/>
        <end position="228"/>
    </location>
</feature>
<feature type="chain" id="PRO_5041280685" evidence="3">
    <location>
        <begin position="28"/>
        <end position="365"/>
    </location>
</feature>
<dbReference type="InterPro" id="IPR011055">
    <property type="entry name" value="Dup_hybrid_motif"/>
</dbReference>
<sequence>MKQNRLWRLLLLICVPTIVTIPNHVLADTPEIHSSTKQLENTTENSITKENEFVGPEKENKVTEESFIISPNETTWEFIDLIGEDAHKIAQRENLYASVMIAQAILETSSGQSQLSQAPYYNIFGIKGIYKGKSVSFNTLENKKNGEFYTTNTTFRHYENYEDSLKDYAELLKNGLIQDPTFYKGVWKTEAASYEEATAFLTGRYATDIHYNKKLNALIEAYDLTSFDETGDETNTENTYISPVKDAVITSTYGDRNGRFHRGIDLAAGQGTEIKAAKQGKITYAGYHPSWGNYVTILHPDGLTTLYAHCSQNLAKIGQKVDQGQTIALMGSTGNSTGPHLHFEVNGSQTLTQEQLINPLTILNR</sequence>
<dbReference type="GO" id="GO:0004040">
    <property type="term" value="F:amidase activity"/>
    <property type="evidence" value="ECO:0007669"/>
    <property type="project" value="InterPro"/>
</dbReference>
<dbReference type="EMBL" id="CP027783">
    <property type="protein sequence ID" value="AYW48288.1"/>
    <property type="molecule type" value="Genomic_DNA"/>
</dbReference>
<dbReference type="KEGG" id="too:C7K38_07885"/>
<reference evidence="6 8" key="2">
    <citation type="journal article" date="2014" name="Int. J. Syst. Evol. Microbiol.">
        <title>Complete genome sequence of Corynebacterium casei LMG S-19264T (=DSM 44701T), isolated from a smear-ripened cheese.</title>
        <authorList>
            <consortium name="US DOE Joint Genome Institute (JGI-PGF)"/>
            <person name="Walter F."/>
            <person name="Albersmeier A."/>
            <person name="Kalinowski J."/>
            <person name="Ruckert C."/>
        </authorList>
    </citation>
    <scope>NUCLEOTIDE SEQUENCE [LARGE SCALE GENOMIC DNA]</scope>
    <source>
        <strain evidence="6 8">NBRC 114545</strain>
    </source>
</reference>
<evidence type="ECO:0000313" key="6">
    <source>
        <dbReference type="EMBL" id="GMA72022.1"/>
    </source>
</evidence>
<dbReference type="InterPro" id="IPR051056">
    <property type="entry name" value="Glycosyl_Hydrolase_73"/>
</dbReference>
<dbReference type="PANTHER" id="PTHR33308">
    <property type="entry name" value="PEPTIDOGLYCAN HYDROLASE FLGJ"/>
    <property type="match status" value="1"/>
</dbReference>
<dbReference type="AlphaFoldDB" id="A0AA37XK09"/>